<reference evidence="1" key="1">
    <citation type="journal article" date="2021" name="Proc. Natl. Acad. Sci. U.S.A.">
        <title>A Catalog of Tens of Thousands of Viruses from Human Metagenomes Reveals Hidden Associations with Chronic Diseases.</title>
        <authorList>
            <person name="Tisza M.J."/>
            <person name="Buck C.B."/>
        </authorList>
    </citation>
    <scope>NUCLEOTIDE SEQUENCE</scope>
    <source>
        <strain evidence="1">CtEg02</strain>
    </source>
</reference>
<evidence type="ECO:0000313" key="1">
    <source>
        <dbReference type="EMBL" id="DAE09087.1"/>
    </source>
</evidence>
<accession>A0A8S5PPJ7</accession>
<sequence length="29" mass="3486">MPSLRAFRIHRVRIDRNVCRHGRSVARLL</sequence>
<protein>
    <submittedName>
        <fullName evidence="1">Uncharacterized protein</fullName>
    </submittedName>
</protein>
<organism evidence="1">
    <name type="scientific">Myoviridae sp. ctEg02</name>
    <dbReference type="NCBI Taxonomy" id="2825061"/>
    <lineage>
        <taxon>Viruses</taxon>
        <taxon>Duplodnaviria</taxon>
        <taxon>Heunggongvirae</taxon>
        <taxon>Uroviricota</taxon>
        <taxon>Caudoviricetes</taxon>
    </lineage>
</organism>
<name>A0A8S5PPJ7_9CAUD</name>
<dbReference type="EMBL" id="BK015482">
    <property type="protein sequence ID" value="DAE09087.1"/>
    <property type="molecule type" value="Genomic_DNA"/>
</dbReference>
<proteinExistence type="predicted"/>